<sequence length="212" mass="22355">MFLMVGSLLVKLVWAGAQCGALGSLASPPSQLDPLLWHAGAVLLLRECWPLPGQEGGQPGKARELGGRALPLPSWVLFCSVLRSHRHRRAGCHLAGMKDYPGRPGSRAGNVRPSYSSSVAPVEEKSPVMPGTWAGAAIGGSATVHLAPWPHRALLLPIRVLFCDMPGPCCRCGSAGRCPAGKEDSLMRPGSQVAGPPMAVVQQRHTLRRGLG</sequence>
<proteinExistence type="predicted"/>
<dbReference type="EMBL" id="CM037617">
    <property type="protein sequence ID" value="KAH8004750.1"/>
    <property type="molecule type" value="Genomic_DNA"/>
</dbReference>
<evidence type="ECO:0000313" key="1">
    <source>
        <dbReference type="EMBL" id="KAH8004750.1"/>
    </source>
</evidence>
<organism evidence="1 2">
    <name type="scientific">Sphaerodactylus townsendi</name>
    <dbReference type="NCBI Taxonomy" id="933632"/>
    <lineage>
        <taxon>Eukaryota</taxon>
        <taxon>Metazoa</taxon>
        <taxon>Chordata</taxon>
        <taxon>Craniata</taxon>
        <taxon>Vertebrata</taxon>
        <taxon>Euteleostomi</taxon>
        <taxon>Lepidosauria</taxon>
        <taxon>Squamata</taxon>
        <taxon>Bifurcata</taxon>
        <taxon>Gekkota</taxon>
        <taxon>Sphaerodactylidae</taxon>
        <taxon>Sphaerodactylus</taxon>
    </lineage>
</organism>
<protein>
    <submittedName>
        <fullName evidence="1">Uncharacterized protein</fullName>
    </submittedName>
</protein>
<accession>A0ACB8FIM2</accession>
<gene>
    <name evidence="1" type="ORF">K3G42_018611</name>
</gene>
<keyword evidence="2" id="KW-1185">Reference proteome</keyword>
<reference evidence="1" key="1">
    <citation type="submission" date="2021-08" db="EMBL/GenBank/DDBJ databases">
        <title>The first chromosome-level gecko genome reveals the dynamic sex chromosomes of Neotropical dwarf geckos (Sphaerodactylidae: Sphaerodactylus).</title>
        <authorList>
            <person name="Pinto B.J."/>
            <person name="Keating S.E."/>
            <person name="Gamble T."/>
        </authorList>
    </citation>
    <scope>NUCLEOTIDE SEQUENCE</scope>
    <source>
        <strain evidence="1">TG3544</strain>
    </source>
</reference>
<name>A0ACB8FIM2_9SAUR</name>
<evidence type="ECO:0000313" key="2">
    <source>
        <dbReference type="Proteomes" id="UP000827872"/>
    </source>
</evidence>
<dbReference type="Proteomes" id="UP000827872">
    <property type="component" value="Linkage Group LG04"/>
</dbReference>
<comment type="caution">
    <text evidence="1">The sequence shown here is derived from an EMBL/GenBank/DDBJ whole genome shotgun (WGS) entry which is preliminary data.</text>
</comment>